<feature type="compositionally biased region" description="Polar residues" evidence="2">
    <location>
        <begin position="41"/>
        <end position="59"/>
    </location>
</feature>
<accession>A0A6G1HJR7</accession>
<evidence type="ECO:0000313" key="4">
    <source>
        <dbReference type="Proteomes" id="UP000799640"/>
    </source>
</evidence>
<feature type="coiled-coil region" evidence="1">
    <location>
        <begin position="84"/>
        <end position="122"/>
    </location>
</feature>
<keyword evidence="1" id="KW-0175">Coiled coil</keyword>
<evidence type="ECO:0000256" key="2">
    <source>
        <dbReference type="SAM" id="MobiDB-lite"/>
    </source>
</evidence>
<reference evidence="3" key="1">
    <citation type="journal article" date="2020" name="Stud. Mycol.">
        <title>101 Dothideomycetes genomes: a test case for predicting lifestyles and emergence of pathogens.</title>
        <authorList>
            <person name="Haridas S."/>
            <person name="Albert R."/>
            <person name="Binder M."/>
            <person name="Bloem J."/>
            <person name="Labutti K."/>
            <person name="Salamov A."/>
            <person name="Andreopoulos B."/>
            <person name="Baker S."/>
            <person name="Barry K."/>
            <person name="Bills G."/>
            <person name="Bluhm B."/>
            <person name="Cannon C."/>
            <person name="Castanera R."/>
            <person name="Culley D."/>
            <person name="Daum C."/>
            <person name="Ezra D."/>
            <person name="Gonzalez J."/>
            <person name="Henrissat B."/>
            <person name="Kuo A."/>
            <person name="Liang C."/>
            <person name="Lipzen A."/>
            <person name="Lutzoni F."/>
            <person name="Magnuson J."/>
            <person name="Mondo S."/>
            <person name="Nolan M."/>
            <person name="Ohm R."/>
            <person name="Pangilinan J."/>
            <person name="Park H.-J."/>
            <person name="Ramirez L."/>
            <person name="Alfaro M."/>
            <person name="Sun H."/>
            <person name="Tritt A."/>
            <person name="Yoshinaga Y."/>
            <person name="Zwiers L.-H."/>
            <person name="Turgeon B."/>
            <person name="Goodwin S."/>
            <person name="Spatafora J."/>
            <person name="Crous P."/>
            <person name="Grigoriev I."/>
        </authorList>
    </citation>
    <scope>NUCLEOTIDE SEQUENCE</scope>
    <source>
        <strain evidence="3">CBS 262.69</strain>
    </source>
</reference>
<keyword evidence="4" id="KW-1185">Reference proteome</keyword>
<dbReference type="AlphaFoldDB" id="A0A6G1HJR7"/>
<gene>
    <name evidence="3" type="ORF">EJ06DRAFT_534042</name>
</gene>
<dbReference type="Proteomes" id="UP000799640">
    <property type="component" value="Unassembled WGS sequence"/>
</dbReference>
<organism evidence="3 4">
    <name type="scientific">Trichodelitschia bisporula</name>
    <dbReference type="NCBI Taxonomy" id="703511"/>
    <lineage>
        <taxon>Eukaryota</taxon>
        <taxon>Fungi</taxon>
        <taxon>Dikarya</taxon>
        <taxon>Ascomycota</taxon>
        <taxon>Pezizomycotina</taxon>
        <taxon>Dothideomycetes</taxon>
        <taxon>Dothideomycetes incertae sedis</taxon>
        <taxon>Phaeotrichales</taxon>
        <taxon>Phaeotrichaceae</taxon>
        <taxon>Trichodelitschia</taxon>
    </lineage>
</organism>
<protein>
    <submittedName>
        <fullName evidence="3">Uncharacterized protein</fullName>
    </submittedName>
</protein>
<proteinExistence type="predicted"/>
<evidence type="ECO:0000256" key="1">
    <source>
        <dbReference type="SAM" id="Coils"/>
    </source>
</evidence>
<evidence type="ECO:0000313" key="3">
    <source>
        <dbReference type="EMBL" id="KAF2396308.1"/>
    </source>
</evidence>
<feature type="region of interest" description="Disordered" evidence="2">
    <location>
        <begin position="1"/>
        <end position="78"/>
    </location>
</feature>
<dbReference type="EMBL" id="ML996707">
    <property type="protein sequence ID" value="KAF2396308.1"/>
    <property type="molecule type" value="Genomic_DNA"/>
</dbReference>
<sequence>MPLFGHRNTAATAPAHNPPPVTSTSPQRSRGLFGRRRSSSDYESGTYANGTHANGTSPQRRGLLSRHNDEDPSIMTARERVLGAERAEKEADRALMMARQAVREARDHVKMLEREAAEQARLAKIKQGQAKSISKRAKPLGRHGHI</sequence>
<feature type="region of interest" description="Disordered" evidence="2">
    <location>
        <begin position="123"/>
        <end position="146"/>
    </location>
</feature>
<dbReference type="OrthoDB" id="3211582at2759"/>
<name>A0A6G1HJR7_9PEZI</name>
<feature type="compositionally biased region" description="Basic residues" evidence="2">
    <location>
        <begin position="133"/>
        <end position="146"/>
    </location>
</feature>